<dbReference type="AlphaFoldDB" id="K2N1E2"/>
<feature type="compositionally biased region" description="Basic and acidic residues" evidence="1">
    <location>
        <begin position="496"/>
        <end position="508"/>
    </location>
</feature>
<evidence type="ECO:0000313" key="6">
    <source>
        <dbReference type="Proteomes" id="UP000006786"/>
    </source>
</evidence>
<feature type="region of interest" description="Disordered" evidence="1">
    <location>
        <begin position="496"/>
        <end position="516"/>
    </location>
</feature>
<dbReference type="CDD" id="cd01948">
    <property type="entry name" value="EAL"/>
    <property type="match status" value="1"/>
</dbReference>
<dbReference type="CDD" id="cd01949">
    <property type="entry name" value="GGDEF"/>
    <property type="match status" value="1"/>
</dbReference>
<dbReference type="eggNOG" id="COG5001">
    <property type="taxonomic scope" value="Bacteria"/>
</dbReference>
<keyword evidence="2" id="KW-0812">Transmembrane</keyword>
<proteinExistence type="predicted"/>
<comment type="caution">
    <text evidence="5">The sequence shown here is derived from an EMBL/GenBank/DDBJ whole genome shotgun (WGS) entry which is preliminary data.</text>
</comment>
<keyword evidence="2" id="KW-1133">Transmembrane helix</keyword>
<keyword evidence="6" id="KW-1185">Reference proteome</keyword>
<evidence type="ECO:0000256" key="2">
    <source>
        <dbReference type="SAM" id="Phobius"/>
    </source>
</evidence>
<dbReference type="InterPro" id="IPR000160">
    <property type="entry name" value="GGDEF_dom"/>
</dbReference>
<dbReference type="EMBL" id="AMRM01000017">
    <property type="protein sequence ID" value="EKF18033.1"/>
    <property type="molecule type" value="Genomic_DNA"/>
</dbReference>
<feature type="transmembrane region" description="Helical" evidence="2">
    <location>
        <begin position="42"/>
        <end position="64"/>
    </location>
</feature>
<sequence>MSILATVHKHGGPVYVGVQTLLISGTATAALAMLLPPQENTLTGWLLVICLVLTSAGVALLDYLRRNVIHRLRHAARVEAERHKLTETDLLTGALTRGRFLDELTTSIGSLTRPRRVMLLLVDVDHFKQLNDGFGHQFGDEALAHLVACARHCFPDCTIGRLGGDEFAILMYGNDLARCRTRAGKLLDMLQRGRSREGHQVPLSASIGIAIAPQHASSAKELPLLADLALYESKGAGRGRVTVFDPEMLSEKRQRRFMERELRAAIYLNELELHYQPVINADRTRFAVEGLVRWRHPARGMISPGEFVPVAERSSLIDLLGEWVFRRACLDIGQFADCRVSINISGEQLKRDGVVQMLARVLEETGCQAERFILEITETVATAATPEVIGRIEKLRAMGFHVALDDFGTGHCGFNYIKTLPIDSIKIDRSYIRNLGDDRIAQVFVSALTQIARIQGLTIVAEGIETEMEFELARAAGCNRFQGYLLGRPEALRHNEARHDEAPRREPGKPQLALIA</sequence>
<dbReference type="Proteomes" id="UP000006786">
    <property type="component" value="Unassembled WGS sequence"/>
</dbReference>
<dbReference type="STRING" id="391937.NA2_15167"/>
<dbReference type="PANTHER" id="PTHR44757">
    <property type="entry name" value="DIGUANYLATE CYCLASE DGCP"/>
    <property type="match status" value="1"/>
</dbReference>
<evidence type="ECO:0000313" key="5">
    <source>
        <dbReference type="EMBL" id="EKF18033.1"/>
    </source>
</evidence>
<accession>K2N1E2</accession>
<dbReference type="InterPro" id="IPR001633">
    <property type="entry name" value="EAL_dom"/>
</dbReference>
<evidence type="ECO:0000259" key="4">
    <source>
        <dbReference type="PROSITE" id="PS50887"/>
    </source>
</evidence>
<evidence type="ECO:0008006" key="7">
    <source>
        <dbReference type="Google" id="ProtNLM"/>
    </source>
</evidence>
<feature type="transmembrane region" description="Helical" evidence="2">
    <location>
        <begin position="12"/>
        <end position="36"/>
    </location>
</feature>
<dbReference type="SMART" id="SM00052">
    <property type="entry name" value="EAL"/>
    <property type="match status" value="1"/>
</dbReference>
<dbReference type="InterPro" id="IPR052155">
    <property type="entry name" value="Biofilm_reg_signaling"/>
</dbReference>
<evidence type="ECO:0000256" key="1">
    <source>
        <dbReference type="SAM" id="MobiDB-lite"/>
    </source>
</evidence>
<dbReference type="Gene3D" id="3.20.20.450">
    <property type="entry name" value="EAL domain"/>
    <property type="match status" value="1"/>
</dbReference>
<dbReference type="PROSITE" id="PS50887">
    <property type="entry name" value="GGDEF"/>
    <property type="match status" value="1"/>
</dbReference>
<feature type="domain" description="EAL" evidence="3">
    <location>
        <begin position="255"/>
        <end position="503"/>
    </location>
</feature>
<dbReference type="PANTHER" id="PTHR44757:SF2">
    <property type="entry name" value="BIOFILM ARCHITECTURE MAINTENANCE PROTEIN MBAA"/>
    <property type="match status" value="1"/>
</dbReference>
<feature type="domain" description="GGDEF" evidence="4">
    <location>
        <begin position="115"/>
        <end position="246"/>
    </location>
</feature>
<dbReference type="Pfam" id="PF00990">
    <property type="entry name" value="GGDEF"/>
    <property type="match status" value="1"/>
</dbReference>
<dbReference type="Gene3D" id="3.30.70.270">
    <property type="match status" value="1"/>
</dbReference>
<dbReference type="Pfam" id="PF00563">
    <property type="entry name" value="EAL"/>
    <property type="match status" value="1"/>
</dbReference>
<dbReference type="PATRIC" id="fig|391937.3.peg.3118"/>
<dbReference type="InterPro" id="IPR043128">
    <property type="entry name" value="Rev_trsase/Diguanyl_cyclase"/>
</dbReference>
<organism evidence="5 6">
    <name type="scientific">Nitratireductor pacificus pht-3B</name>
    <dbReference type="NCBI Taxonomy" id="391937"/>
    <lineage>
        <taxon>Bacteria</taxon>
        <taxon>Pseudomonadati</taxon>
        <taxon>Pseudomonadota</taxon>
        <taxon>Alphaproteobacteria</taxon>
        <taxon>Hyphomicrobiales</taxon>
        <taxon>Phyllobacteriaceae</taxon>
        <taxon>Nitratireductor</taxon>
    </lineage>
</organism>
<keyword evidence="2" id="KW-0472">Membrane</keyword>
<dbReference type="PROSITE" id="PS50883">
    <property type="entry name" value="EAL"/>
    <property type="match status" value="1"/>
</dbReference>
<dbReference type="SUPFAM" id="SSF141868">
    <property type="entry name" value="EAL domain-like"/>
    <property type="match status" value="1"/>
</dbReference>
<dbReference type="SMART" id="SM00267">
    <property type="entry name" value="GGDEF"/>
    <property type="match status" value="1"/>
</dbReference>
<reference evidence="5 6" key="1">
    <citation type="journal article" date="2012" name="J. Bacteriol.">
        <title>Genome Sequence of Nitratireductor pacificus Type Strain pht-3B.</title>
        <authorList>
            <person name="Lai Q."/>
            <person name="Li G."/>
            <person name="Shao Z."/>
        </authorList>
    </citation>
    <scope>NUCLEOTIDE SEQUENCE [LARGE SCALE GENOMIC DNA]</scope>
    <source>
        <strain evidence="6">pht-3B</strain>
    </source>
</reference>
<name>K2N1E2_9HYPH</name>
<dbReference type="InterPro" id="IPR029787">
    <property type="entry name" value="Nucleotide_cyclase"/>
</dbReference>
<protein>
    <recommendedName>
        <fullName evidence="7">Diguanylate cyclase/phosphodiesterase</fullName>
    </recommendedName>
</protein>
<dbReference type="OrthoDB" id="9814202at2"/>
<dbReference type="SUPFAM" id="SSF55073">
    <property type="entry name" value="Nucleotide cyclase"/>
    <property type="match status" value="1"/>
</dbReference>
<dbReference type="NCBIfam" id="TIGR00254">
    <property type="entry name" value="GGDEF"/>
    <property type="match status" value="1"/>
</dbReference>
<gene>
    <name evidence="5" type="ORF">NA2_15167</name>
</gene>
<dbReference type="RefSeq" id="WP_008597895.1">
    <property type="nucleotide sequence ID" value="NZ_AMRM01000017.1"/>
</dbReference>
<dbReference type="InterPro" id="IPR035919">
    <property type="entry name" value="EAL_sf"/>
</dbReference>
<evidence type="ECO:0000259" key="3">
    <source>
        <dbReference type="PROSITE" id="PS50883"/>
    </source>
</evidence>